<dbReference type="InterPro" id="IPR007245">
    <property type="entry name" value="PIG-T"/>
</dbReference>
<gene>
    <name evidence="3" type="ORF">BRENAR_LOCUS1435</name>
</gene>
<dbReference type="EMBL" id="CAACVR010000006">
    <property type="protein sequence ID" value="VEU20700.1"/>
    <property type="molecule type" value="Genomic_DNA"/>
</dbReference>
<name>A0A448YIF6_BRENA</name>
<dbReference type="STRING" id="13370.A0A448YIF6"/>
<dbReference type="AlphaFoldDB" id="A0A448YIF6"/>
<dbReference type="OrthoDB" id="331263at2759"/>
<dbReference type="Pfam" id="PF04113">
    <property type="entry name" value="Gpi16"/>
    <property type="match status" value="1"/>
</dbReference>
<keyword evidence="2" id="KW-0472">Membrane</keyword>
<dbReference type="FunCoup" id="A0A448YIF6">
    <property type="interactions" value="569"/>
</dbReference>
<feature type="coiled-coil region" evidence="1">
    <location>
        <begin position="526"/>
        <end position="553"/>
    </location>
</feature>
<dbReference type="GO" id="GO:0042765">
    <property type="term" value="C:GPI-anchor transamidase complex"/>
    <property type="evidence" value="ECO:0007669"/>
    <property type="project" value="InterPro"/>
</dbReference>
<sequence>MSFNFETNHTADLYPNTQEAAHYDVFPKAIGSILQNTNARELHLRFGQGWYDADAWGKLLRNGLENGGTGVELWAVIEAESKDDAFVKWSQLTNSLSGLFCASLNFIDSSTTTSPVTIFQPDGSFLQKIQLKNDLYLLRGALPREPVCTENLTPFLKMLPTKGKAGISSLLTGRKVFNSEWSSMAVDVLTVCDSPNSCHYEIKQSLDLIKNIPHVLDKNRMPIPKPIPGDEMRCDETKKHDAYHCFPLPESNKLDFGLMDLFGRVIHGGALLADSPTRVCADIDTDSWELSVNSTAALTSSGLCYDLNTNQDYDFRLSTNDSTKIKPLEAPPIYASRSLSGYSQDSGGFRIDLLNPTNDDLNVVVFETFPWFVRLYLHTLTISVNDTTTYDVSDRVINSVVNEIIYNPAVDRKSPSHLELMTLIPANTKVKLSLDFDKAMLLYAEYPPDANHGFEIEPAVISIIDPITKEINYQMRTTTALLTLPTPDFSMPYNVIIITSTVMSLAFGSFFNLLTKKTVTEEEAEAVAEQSRLRRITKKLQELKQRIRGSKEAPQ</sequence>
<dbReference type="Proteomes" id="UP000290900">
    <property type="component" value="Unassembled WGS sequence"/>
</dbReference>
<keyword evidence="4" id="KW-1185">Reference proteome</keyword>
<keyword evidence="2" id="KW-1133">Transmembrane helix</keyword>
<reference evidence="3 4" key="1">
    <citation type="submission" date="2018-12" db="EMBL/GenBank/DDBJ databases">
        <authorList>
            <person name="Tiukova I."/>
            <person name="Dainat J."/>
        </authorList>
    </citation>
    <scope>NUCLEOTIDE SEQUENCE [LARGE SCALE GENOMIC DNA]</scope>
</reference>
<keyword evidence="1" id="KW-0175">Coiled coil</keyword>
<protein>
    <submittedName>
        <fullName evidence="3">DEKNAAC101640</fullName>
    </submittedName>
</protein>
<keyword evidence="2" id="KW-0812">Transmembrane</keyword>
<evidence type="ECO:0000313" key="3">
    <source>
        <dbReference type="EMBL" id="VEU20700.1"/>
    </source>
</evidence>
<dbReference type="PANTHER" id="PTHR12959:SF11">
    <property type="entry name" value="GPI TRANSAMIDASE COMPONENT PIG-T"/>
    <property type="match status" value="1"/>
</dbReference>
<feature type="transmembrane region" description="Helical" evidence="2">
    <location>
        <begin position="491"/>
        <end position="514"/>
    </location>
</feature>
<dbReference type="InParanoid" id="A0A448YIF6"/>
<evidence type="ECO:0000256" key="2">
    <source>
        <dbReference type="SAM" id="Phobius"/>
    </source>
</evidence>
<organism evidence="3 4">
    <name type="scientific">Brettanomyces naardenensis</name>
    <name type="common">Yeast</name>
    <dbReference type="NCBI Taxonomy" id="13370"/>
    <lineage>
        <taxon>Eukaryota</taxon>
        <taxon>Fungi</taxon>
        <taxon>Dikarya</taxon>
        <taxon>Ascomycota</taxon>
        <taxon>Saccharomycotina</taxon>
        <taxon>Pichiomycetes</taxon>
        <taxon>Pichiales</taxon>
        <taxon>Pichiaceae</taxon>
        <taxon>Brettanomyces</taxon>
    </lineage>
</organism>
<dbReference type="GO" id="GO:0016255">
    <property type="term" value="P:attachment of GPI anchor to protein"/>
    <property type="evidence" value="ECO:0007669"/>
    <property type="project" value="InterPro"/>
</dbReference>
<evidence type="ECO:0000256" key="1">
    <source>
        <dbReference type="SAM" id="Coils"/>
    </source>
</evidence>
<evidence type="ECO:0000313" key="4">
    <source>
        <dbReference type="Proteomes" id="UP000290900"/>
    </source>
</evidence>
<accession>A0A448YIF6</accession>
<dbReference type="PANTHER" id="PTHR12959">
    <property type="entry name" value="GPI TRANSAMIDASE COMPONENT PIG-T-RELATED"/>
    <property type="match status" value="1"/>
</dbReference>
<proteinExistence type="predicted"/>